<evidence type="ECO:0000313" key="2">
    <source>
        <dbReference type="EMBL" id="KAK2945206.1"/>
    </source>
</evidence>
<dbReference type="EMBL" id="JARBJD010000269">
    <property type="protein sequence ID" value="KAK2945206.1"/>
    <property type="molecule type" value="Genomic_DNA"/>
</dbReference>
<comment type="caution">
    <text evidence="2">The sequence shown here is derived from an EMBL/GenBank/DDBJ whole genome shotgun (WGS) entry which is preliminary data.</text>
</comment>
<dbReference type="PANTHER" id="PTHR45913">
    <property type="entry name" value="EPM2A-INTERACTING PROTEIN 1"/>
    <property type="match status" value="1"/>
</dbReference>
<keyword evidence="3" id="KW-1185">Reference proteome</keyword>
<name>A0ABQ9X3H4_9EUKA</name>
<gene>
    <name evidence="2" type="ORF">BLNAU_19895</name>
</gene>
<evidence type="ECO:0008006" key="4">
    <source>
        <dbReference type="Google" id="ProtNLM"/>
    </source>
</evidence>
<protein>
    <recommendedName>
        <fullName evidence="4">DUF4371 domain-containing protein</fullName>
    </recommendedName>
</protein>
<dbReference type="InterPro" id="IPR012337">
    <property type="entry name" value="RNaseH-like_sf"/>
</dbReference>
<dbReference type="SUPFAM" id="SSF53098">
    <property type="entry name" value="Ribonuclease H-like"/>
    <property type="match status" value="1"/>
</dbReference>
<feature type="compositionally biased region" description="Basic and acidic residues" evidence="1">
    <location>
        <begin position="20"/>
        <end position="38"/>
    </location>
</feature>
<sequence length="574" mass="65312">MSHRPSRQLSLSEYLTLQERKAQQRAEKDKNEETRVIPEMDDDGDSETGIHPITPNRVNINETRNKQPDVAGYSEVQSCQMKAADRARHLYPDWIADPISLAPDGISSFYEENGGIYCRICQTFREHLKSSRKQFIEKPAVPTHGGTLFDHIGTDVHTKALGLWIRRMEQIDSGLSIQDKLDLEKHDTNEIHAVNLIAHNHLSITLMKPLCNLLDTVSRSNVRSKAKETDYRKFWTIAQALDTHFHHHQTRDIQKRTPISVTLDTSTDHILTSVLAVNLRFLSKSNEIVVLLAGLEELKSGGTGHQLYSTFLEVIQKVGIDLQQIVSVSTDGDPAMVGSQNGFKGRLKQDLPLVFHQHCGAHRYNLSLRESFENEITPNVKTLINNCVSMIHSITNSASYTRDFAQKMKDRGHSRTRLTKPLRIRWHTCQSTVSEMFDYGDIILSILSKDTNTTVQSLCAYFMQPKTILLLPIVNHLLTMCKAPLLELQARDITFIQCKEIIQQLRSDLTSINEEVFRQHLPACCQLLDSDPLHVQIDEVLAESQTVVRILQRSLEDRFLTPDETSQLDFISSH</sequence>
<reference evidence="2 3" key="1">
    <citation type="journal article" date="2022" name="bioRxiv">
        <title>Genomics of Preaxostyla Flagellates Illuminates Evolutionary Transitions and the Path Towards Mitochondrial Loss.</title>
        <authorList>
            <person name="Novak L.V.F."/>
            <person name="Treitli S.C."/>
            <person name="Pyrih J."/>
            <person name="Halakuc P."/>
            <person name="Pipaliya S.V."/>
            <person name="Vacek V."/>
            <person name="Brzon O."/>
            <person name="Soukal P."/>
            <person name="Eme L."/>
            <person name="Dacks J.B."/>
            <person name="Karnkowska A."/>
            <person name="Elias M."/>
            <person name="Hampl V."/>
        </authorList>
    </citation>
    <scope>NUCLEOTIDE SEQUENCE [LARGE SCALE GENOMIC DNA]</scope>
    <source>
        <strain evidence="2">NAU3</strain>
        <tissue evidence="2">Gut</tissue>
    </source>
</reference>
<feature type="region of interest" description="Disordered" evidence="1">
    <location>
        <begin position="20"/>
        <end position="56"/>
    </location>
</feature>
<dbReference type="Proteomes" id="UP001281761">
    <property type="component" value="Unassembled WGS sequence"/>
</dbReference>
<evidence type="ECO:0000256" key="1">
    <source>
        <dbReference type="SAM" id="MobiDB-lite"/>
    </source>
</evidence>
<organism evidence="2 3">
    <name type="scientific">Blattamonas nauphoetae</name>
    <dbReference type="NCBI Taxonomy" id="2049346"/>
    <lineage>
        <taxon>Eukaryota</taxon>
        <taxon>Metamonada</taxon>
        <taxon>Preaxostyla</taxon>
        <taxon>Oxymonadida</taxon>
        <taxon>Blattamonas</taxon>
    </lineage>
</organism>
<proteinExistence type="predicted"/>
<evidence type="ECO:0000313" key="3">
    <source>
        <dbReference type="Proteomes" id="UP001281761"/>
    </source>
</evidence>
<dbReference type="PANTHER" id="PTHR45913:SF5">
    <property type="entry name" value="GENERAL TRANSCRIPTION FACTOR II-I REPEAT DOMAIN-CONTAINING PROTEIN 2A-LIKE PROTEIN"/>
    <property type="match status" value="1"/>
</dbReference>
<accession>A0ABQ9X3H4</accession>